<dbReference type="Pfam" id="PF13414">
    <property type="entry name" value="TPR_11"/>
    <property type="match status" value="1"/>
</dbReference>
<reference evidence="1" key="1">
    <citation type="submission" date="2019-08" db="EMBL/GenBank/DDBJ databases">
        <authorList>
            <person name="Kucharzyk K."/>
            <person name="Murdoch R.W."/>
            <person name="Higgins S."/>
            <person name="Loffler F."/>
        </authorList>
    </citation>
    <scope>NUCLEOTIDE SEQUENCE</scope>
</reference>
<sequence>MKKTALFLFALLVSGFAFSQNPAVVSAYNYLRDGKLDKALAAIEPATVHPQTMSSAKTWLYRGNIYLSIALSTEEKYKALCSNPLDSAYNSYQKSIVLDKEFVAPAANPSSAKLGLYYLGDQYFNVGAEYYNQQNWPDARKYFERRRQIKNTFGDKDSLATFYATQCALKMGDNETAMKYLKELINMDYQKPDIYSMLAVLYKENGDTTKMFNTITLGRKRFPSDLGLIISETNYYLGRGELSKAQDLLKVAVEKDPDNPILHFTIGSNYDRLSSDTTLADTEKDAMLVEAEKAYLKAIELKPDYFDAYYNLGALFFNKGVEIFDFSNTIPPDQFDAYEKAKAKYMEYWNKAIPYLEKASELMPNDMPTLQALKSLYARMNLPEKLKSVSDRINALKQ</sequence>
<organism evidence="1">
    <name type="scientific">bioreactor metagenome</name>
    <dbReference type="NCBI Taxonomy" id="1076179"/>
    <lineage>
        <taxon>unclassified sequences</taxon>
        <taxon>metagenomes</taxon>
        <taxon>ecological metagenomes</taxon>
    </lineage>
</organism>
<dbReference type="PANTHER" id="PTHR12558:SF13">
    <property type="entry name" value="CELL DIVISION CYCLE PROTEIN 27 HOMOLOG"/>
    <property type="match status" value="1"/>
</dbReference>
<dbReference type="SUPFAM" id="SSF48452">
    <property type="entry name" value="TPR-like"/>
    <property type="match status" value="1"/>
</dbReference>
<dbReference type="EMBL" id="VSSQ01002764">
    <property type="protein sequence ID" value="MPM17259.1"/>
    <property type="molecule type" value="Genomic_DNA"/>
</dbReference>
<comment type="caution">
    <text evidence="1">The sequence shown here is derived from an EMBL/GenBank/DDBJ whole genome shotgun (WGS) entry which is preliminary data.</text>
</comment>
<evidence type="ECO:0008006" key="2">
    <source>
        <dbReference type="Google" id="ProtNLM"/>
    </source>
</evidence>
<gene>
    <name evidence="1" type="ORF">SDC9_63647</name>
</gene>
<dbReference type="InterPro" id="IPR011990">
    <property type="entry name" value="TPR-like_helical_dom_sf"/>
</dbReference>
<dbReference type="Gene3D" id="1.25.40.10">
    <property type="entry name" value="Tetratricopeptide repeat domain"/>
    <property type="match status" value="2"/>
</dbReference>
<dbReference type="AlphaFoldDB" id="A0A644XMA9"/>
<name>A0A644XMA9_9ZZZZ</name>
<accession>A0A644XMA9</accession>
<dbReference type="PANTHER" id="PTHR12558">
    <property type="entry name" value="CELL DIVISION CYCLE 16,23,27"/>
    <property type="match status" value="1"/>
</dbReference>
<protein>
    <recommendedName>
        <fullName evidence="2">Beta-barrel assembly-enhancing protease</fullName>
    </recommendedName>
</protein>
<proteinExistence type="predicted"/>
<evidence type="ECO:0000313" key="1">
    <source>
        <dbReference type="EMBL" id="MPM17259.1"/>
    </source>
</evidence>